<gene>
    <name evidence="1" type="ORF">METZ01_LOCUS398687</name>
</gene>
<proteinExistence type="predicted"/>
<reference evidence="1" key="1">
    <citation type="submission" date="2018-05" db="EMBL/GenBank/DDBJ databases">
        <authorList>
            <person name="Lanie J.A."/>
            <person name="Ng W.-L."/>
            <person name="Kazmierczak K.M."/>
            <person name="Andrzejewski T.M."/>
            <person name="Davidsen T.M."/>
            <person name="Wayne K.J."/>
            <person name="Tettelin H."/>
            <person name="Glass J.I."/>
            <person name="Rusch D."/>
            <person name="Podicherti R."/>
            <person name="Tsui H.-C.T."/>
            <person name="Winkler M.E."/>
        </authorList>
    </citation>
    <scope>NUCLEOTIDE SEQUENCE</scope>
</reference>
<organism evidence="1">
    <name type="scientific">marine metagenome</name>
    <dbReference type="NCBI Taxonomy" id="408172"/>
    <lineage>
        <taxon>unclassified sequences</taxon>
        <taxon>metagenomes</taxon>
        <taxon>ecological metagenomes</taxon>
    </lineage>
</organism>
<name>A0A382VH49_9ZZZZ</name>
<protein>
    <submittedName>
        <fullName evidence="1">Uncharacterized protein</fullName>
    </submittedName>
</protein>
<evidence type="ECO:0000313" key="1">
    <source>
        <dbReference type="EMBL" id="SVD45833.1"/>
    </source>
</evidence>
<accession>A0A382VH49</accession>
<dbReference type="AlphaFoldDB" id="A0A382VH49"/>
<sequence>MYAGINSAAEKILKGIEKRTGSNANPISLQVIEGIHSVNKQLMKKKKLKGQEALSYFLRVALK</sequence>
<dbReference type="EMBL" id="UINC01151939">
    <property type="protein sequence ID" value="SVD45833.1"/>
    <property type="molecule type" value="Genomic_DNA"/>
</dbReference>
<feature type="non-terminal residue" evidence="1">
    <location>
        <position position="63"/>
    </location>
</feature>